<evidence type="ECO:0008006" key="4">
    <source>
        <dbReference type="Google" id="ProtNLM"/>
    </source>
</evidence>
<dbReference type="InterPro" id="IPR032466">
    <property type="entry name" value="Metal_Hydrolase"/>
</dbReference>
<keyword evidence="3" id="KW-1185">Reference proteome</keyword>
<dbReference type="AlphaFoldDB" id="A0A517KX38"/>
<feature type="compositionally biased region" description="Basic and acidic residues" evidence="1">
    <location>
        <begin position="957"/>
        <end position="980"/>
    </location>
</feature>
<feature type="region of interest" description="Disordered" evidence="1">
    <location>
        <begin position="802"/>
        <end position="868"/>
    </location>
</feature>
<accession>A0A517KX38</accession>
<protein>
    <recommendedName>
        <fullName evidence="4">Amidohydrolase-related domain-containing protein</fullName>
    </recommendedName>
</protein>
<gene>
    <name evidence="2" type="ORF">FKW77_008873</name>
</gene>
<dbReference type="PANTHER" id="PTHR32027">
    <property type="entry name" value="CYTOSINE DEAMINASE"/>
    <property type="match status" value="1"/>
</dbReference>
<dbReference type="GO" id="GO:0016814">
    <property type="term" value="F:hydrolase activity, acting on carbon-nitrogen (but not peptide) bonds, in cyclic amidines"/>
    <property type="evidence" value="ECO:0007669"/>
    <property type="project" value="TreeGrafter"/>
</dbReference>
<dbReference type="InterPro" id="IPR052349">
    <property type="entry name" value="Metallo-hydrolase_Enzymes"/>
</dbReference>
<proteinExistence type="predicted"/>
<dbReference type="STRING" id="50376.A0A517KX38"/>
<organism evidence="2 3">
    <name type="scientific">Venturia effusa</name>
    <dbReference type="NCBI Taxonomy" id="50376"/>
    <lineage>
        <taxon>Eukaryota</taxon>
        <taxon>Fungi</taxon>
        <taxon>Dikarya</taxon>
        <taxon>Ascomycota</taxon>
        <taxon>Pezizomycotina</taxon>
        <taxon>Dothideomycetes</taxon>
        <taxon>Pleosporomycetidae</taxon>
        <taxon>Venturiales</taxon>
        <taxon>Venturiaceae</taxon>
        <taxon>Venturia</taxon>
    </lineage>
</organism>
<sequence length="1021" mass="114033">MALDFLKKNGFDLQSELEKVQLQAGKQAEPAQPELEADATQDTNAIRVITGARLPRRPLLWDVHLEHGKIASIEPHHFNGPSRSQEPGILEASGKLITPSLCHAHIHLDKCFLLQDSKFSDLQITKGDFSEAMELTNKAKARFSKSDLLRRGRQLIIESIHAGVTAMRAFVEVDGDVMFKCLDAGITLKREFATRCDVQICAFAQLPLFSGKDDGDMVRKLMQEASVRDGVDVLGSTPYVEDQRDKEKQNIDWITNLAVKAGKHLDLHLDYHLDRQKDATIWSALESIKSENWIEKGGRNITIGHCTRLTYFRPEEWKQLKEVIGSLPVYFVGLPTSDLFMMRTDNRYRASKGQTDTIMEPLNIGNTLRAHHQLRLGLYMPDMMLSVSHRQQARTTAQDQIAELRVRKAQTINAAQRLFVRLKDSMDAQTFHHVLQGIMDIHNNKRTMSAVVEELRPLVATRHPQLFEDFLNHIDPTNDLRRVQATNEPTTASEPSRQLLNAINVTTAGTEAPPDQNRKEMHCDQSYANVEPTPLTVTDADSTVHFQKDSSLYNLFDSPMRAEGLGSGREHTYASSPGMAGFPAPPEFYSPVPQTFAQNFMDYTNQEVPLLRFPMETPSPFHDLPMPTISPTLMTARSLPPVGRFGPGMNPHSPAPASQMGPPNAFPTMPQYQHQFQMPKNRLHSSISQSGYAIDSRSLSVSPYGQAHLSYPPLESSGLYDDRSYSNYGYNVQSSPANAYSIQETLVASENAFTIQEHTAHFAASKMPGMQASPASAYSAQQTLVTNENAFTINERAAHFAASNMPDMQATRQAPLQRKRGMSDLRSSAEQSQPRKVSKTHLGSRVSRPGTGNTPGRNGTPPDDEAEKPYIHHICGRRFTTLEAVKGHHHNKEDGLGCWIRYGGKEKDKAWDLHPSCKTEVDVTWEETAGTSQDPPPQPANQPRTSRPARQTSRNTSKKDGGKRNVKEESSSPSEHHVDNSSDEYLPELGMTQKQLNEIQGARPKRAARKASQTKRAAIKK</sequence>
<feature type="compositionally biased region" description="Basic residues" evidence="1">
    <location>
        <begin position="1003"/>
        <end position="1021"/>
    </location>
</feature>
<feature type="region of interest" description="Disordered" evidence="1">
    <location>
        <begin position="926"/>
        <end position="1021"/>
    </location>
</feature>
<evidence type="ECO:0000313" key="3">
    <source>
        <dbReference type="Proteomes" id="UP000316270"/>
    </source>
</evidence>
<dbReference type="Proteomes" id="UP000316270">
    <property type="component" value="Chromosome 1"/>
</dbReference>
<evidence type="ECO:0000313" key="2">
    <source>
        <dbReference type="EMBL" id="QDS67946.1"/>
    </source>
</evidence>
<evidence type="ECO:0000256" key="1">
    <source>
        <dbReference type="SAM" id="MobiDB-lite"/>
    </source>
</evidence>
<feature type="compositionally biased region" description="Low complexity" evidence="1">
    <location>
        <begin position="848"/>
        <end position="861"/>
    </location>
</feature>
<dbReference type="Gene3D" id="3.20.20.140">
    <property type="entry name" value="Metal-dependent hydrolases"/>
    <property type="match status" value="1"/>
</dbReference>
<feature type="compositionally biased region" description="Polar residues" evidence="1">
    <location>
        <begin position="825"/>
        <end position="835"/>
    </location>
</feature>
<dbReference type="SUPFAM" id="SSF51556">
    <property type="entry name" value="Metallo-dependent hydrolases"/>
    <property type="match status" value="1"/>
</dbReference>
<dbReference type="PANTHER" id="PTHR32027:SF0">
    <property type="entry name" value="CYTOSINE DEAMINASE"/>
    <property type="match status" value="1"/>
</dbReference>
<dbReference type="OrthoDB" id="10266980at2759"/>
<feature type="compositionally biased region" description="Polar residues" evidence="1">
    <location>
        <begin position="941"/>
        <end position="955"/>
    </location>
</feature>
<dbReference type="EMBL" id="CP042185">
    <property type="protein sequence ID" value="QDS67946.1"/>
    <property type="molecule type" value="Genomic_DNA"/>
</dbReference>
<reference evidence="2 3" key="1">
    <citation type="submission" date="2019-07" db="EMBL/GenBank/DDBJ databases">
        <title>Finished genome of Venturia effusa.</title>
        <authorList>
            <person name="Young C.A."/>
            <person name="Cox M.P."/>
            <person name="Ganley A.R.D."/>
            <person name="David W.J."/>
        </authorList>
    </citation>
    <scope>NUCLEOTIDE SEQUENCE [LARGE SCALE GENOMIC DNA]</scope>
    <source>
        <strain evidence="3">albino</strain>
    </source>
</reference>
<name>A0A517KX38_9PEZI</name>